<proteinExistence type="inferred from homology"/>
<accession>A0ABW5BCD3</accession>
<evidence type="ECO:0000313" key="10">
    <source>
        <dbReference type="Proteomes" id="UP001597414"/>
    </source>
</evidence>
<comment type="subcellular location">
    <subcellularLocation>
        <location evidence="1">Cell membrane</location>
        <topology evidence="1">Multi-pass membrane protein</topology>
    </subcellularLocation>
</comment>
<evidence type="ECO:0000256" key="8">
    <source>
        <dbReference type="SAM" id="Phobius"/>
    </source>
</evidence>
<dbReference type="Pfam" id="PF01594">
    <property type="entry name" value="AI-2E_transport"/>
    <property type="match status" value="1"/>
</dbReference>
<feature type="transmembrane region" description="Helical" evidence="8">
    <location>
        <begin position="70"/>
        <end position="94"/>
    </location>
</feature>
<evidence type="ECO:0000313" key="9">
    <source>
        <dbReference type="EMBL" id="MFD2202495.1"/>
    </source>
</evidence>
<feature type="transmembrane region" description="Helical" evidence="8">
    <location>
        <begin position="17"/>
        <end position="36"/>
    </location>
</feature>
<organism evidence="9 10">
    <name type="scientific">Shivajiella indica</name>
    <dbReference type="NCBI Taxonomy" id="872115"/>
    <lineage>
        <taxon>Bacteria</taxon>
        <taxon>Pseudomonadati</taxon>
        <taxon>Bacteroidota</taxon>
        <taxon>Cytophagia</taxon>
        <taxon>Cytophagales</taxon>
        <taxon>Cyclobacteriaceae</taxon>
        <taxon>Shivajiella</taxon>
    </lineage>
</organism>
<evidence type="ECO:0000256" key="1">
    <source>
        <dbReference type="ARBA" id="ARBA00004651"/>
    </source>
</evidence>
<keyword evidence="7 8" id="KW-0472">Membrane</keyword>
<reference evidence="10" key="1">
    <citation type="journal article" date="2019" name="Int. J. Syst. Evol. Microbiol.">
        <title>The Global Catalogue of Microorganisms (GCM) 10K type strain sequencing project: providing services to taxonomists for standard genome sequencing and annotation.</title>
        <authorList>
            <consortium name="The Broad Institute Genomics Platform"/>
            <consortium name="The Broad Institute Genome Sequencing Center for Infectious Disease"/>
            <person name="Wu L."/>
            <person name="Ma J."/>
        </authorList>
    </citation>
    <scope>NUCLEOTIDE SEQUENCE [LARGE SCALE GENOMIC DNA]</scope>
    <source>
        <strain evidence="10">KCTC 19812</strain>
    </source>
</reference>
<protein>
    <submittedName>
        <fullName evidence="9">AI-2E family transporter</fullName>
    </submittedName>
</protein>
<evidence type="ECO:0000256" key="6">
    <source>
        <dbReference type="ARBA" id="ARBA00022989"/>
    </source>
</evidence>
<evidence type="ECO:0000256" key="3">
    <source>
        <dbReference type="ARBA" id="ARBA00022448"/>
    </source>
</evidence>
<sequence length="356" mass="38706">MEKQDKEPGQVPKESAVIYYAVQLLALGLLLVWCFFILEPFITPLVWAAVLATALYPLHEKLSSLVKKQALSATIITVLLILLIIGPGVALLFVTVDEFKELMTAYKTNDLHVPPPPEKVADWPIIGKEFYGLWSSASENLSETVIKHQEEIKPILFKFLNLLKSSASGLLLFTFSIVISGIMLSFAKEEGEFAKNFFVRIVGKQGEKMAENAEKTVRNVAKGILGVALIQSIFAGIGLVMAGIPFAGIWILICLILAIVQIGILPVSLGSIIYIWGTAETGTALLFTIWMILVGLMDNFLKPIMLGKGAPAPMAVVFIGAIGGFIFSGFIGLFTGAIILSLGYNLAMGWIYNKTP</sequence>
<comment type="caution">
    <text evidence="9">The sequence shown here is derived from an EMBL/GenBank/DDBJ whole genome shotgun (WGS) entry which is preliminary data.</text>
</comment>
<evidence type="ECO:0000256" key="5">
    <source>
        <dbReference type="ARBA" id="ARBA00022692"/>
    </source>
</evidence>
<feature type="transmembrane region" description="Helical" evidence="8">
    <location>
        <begin position="282"/>
        <end position="301"/>
    </location>
</feature>
<keyword evidence="6 8" id="KW-1133">Transmembrane helix</keyword>
<dbReference type="Proteomes" id="UP001597414">
    <property type="component" value="Unassembled WGS sequence"/>
</dbReference>
<dbReference type="InterPro" id="IPR002549">
    <property type="entry name" value="AI-2E-like"/>
</dbReference>
<feature type="transmembrane region" description="Helical" evidence="8">
    <location>
        <begin position="41"/>
        <end position="58"/>
    </location>
</feature>
<dbReference type="EMBL" id="JBHUIV010000018">
    <property type="protein sequence ID" value="MFD2202495.1"/>
    <property type="molecule type" value="Genomic_DNA"/>
</dbReference>
<keyword evidence="5 8" id="KW-0812">Transmembrane</keyword>
<name>A0ABW5BCD3_9BACT</name>
<feature type="transmembrane region" description="Helical" evidence="8">
    <location>
        <begin position="167"/>
        <end position="187"/>
    </location>
</feature>
<evidence type="ECO:0000256" key="4">
    <source>
        <dbReference type="ARBA" id="ARBA00022475"/>
    </source>
</evidence>
<evidence type="ECO:0000256" key="7">
    <source>
        <dbReference type="ARBA" id="ARBA00023136"/>
    </source>
</evidence>
<keyword evidence="3" id="KW-0813">Transport</keyword>
<evidence type="ECO:0000256" key="2">
    <source>
        <dbReference type="ARBA" id="ARBA00009773"/>
    </source>
</evidence>
<dbReference type="RefSeq" id="WP_380803470.1">
    <property type="nucleotide sequence ID" value="NZ_JBHUIV010000018.1"/>
</dbReference>
<feature type="transmembrane region" description="Helical" evidence="8">
    <location>
        <begin position="313"/>
        <end position="340"/>
    </location>
</feature>
<keyword evidence="4" id="KW-1003">Cell membrane</keyword>
<dbReference type="PANTHER" id="PTHR21716:SF67">
    <property type="entry name" value="TRANSPORT PROTEIN YDIK-RELATED"/>
    <property type="match status" value="1"/>
</dbReference>
<comment type="similarity">
    <text evidence="2">Belongs to the autoinducer-2 exporter (AI-2E) (TC 2.A.86) family.</text>
</comment>
<keyword evidence="10" id="KW-1185">Reference proteome</keyword>
<gene>
    <name evidence="9" type="ORF">ACFSKV_13045</name>
</gene>
<dbReference type="PANTHER" id="PTHR21716">
    <property type="entry name" value="TRANSMEMBRANE PROTEIN"/>
    <property type="match status" value="1"/>
</dbReference>